<dbReference type="Pfam" id="PF00990">
    <property type="entry name" value="GGDEF"/>
    <property type="match status" value="1"/>
</dbReference>
<feature type="transmembrane region" description="Helical" evidence="3">
    <location>
        <begin position="182"/>
        <end position="206"/>
    </location>
</feature>
<keyword evidence="6" id="KW-1185">Reference proteome</keyword>
<keyword evidence="3" id="KW-0812">Transmembrane</keyword>
<reference evidence="5 6" key="1">
    <citation type="submission" date="2021-03" db="EMBL/GenBank/DDBJ databases">
        <title>Whole genome sequence of Jiella sp. MQZ13P-4.</title>
        <authorList>
            <person name="Tuo L."/>
        </authorList>
    </citation>
    <scope>NUCLEOTIDE SEQUENCE [LARGE SCALE GENOMIC DNA]</scope>
    <source>
        <strain evidence="5 6">MQZ13P-4</strain>
    </source>
</reference>
<dbReference type="PANTHER" id="PTHR45138">
    <property type="entry name" value="REGULATORY COMPONENTS OF SENSORY TRANSDUCTION SYSTEM"/>
    <property type="match status" value="1"/>
</dbReference>
<name>A0ABS3J430_9HYPH</name>
<evidence type="ECO:0000256" key="3">
    <source>
        <dbReference type="SAM" id="Phobius"/>
    </source>
</evidence>
<feature type="transmembrane region" description="Helical" evidence="3">
    <location>
        <begin position="62"/>
        <end position="86"/>
    </location>
</feature>
<comment type="caution">
    <text evidence="5">The sequence shown here is derived from an EMBL/GenBank/DDBJ whole genome shotgun (WGS) entry which is preliminary data.</text>
</comment>
<evidence type="ECO:0000259" key="4">
    <source>
        <dbReference type="PROSITE" id="PS50887"/>
    </source>
</evidence>
<dbReference type="Proteomes" id="UP000664288">
    <property type="component" value="Unassembled WGS sequence"/>
</dbReference>
<dbReference type="Gene3D" id="3.30.70.270">
    <property type="match status" value="1"/>
</dbReference>
<evidence type="ECO:0000256" key="2">
    <source>
        <dbReference type="ARBA" id="ARBA00034247"/>
    </source>
</evidence>
<accession>A0ABS3J430</accession>
<proteinExistence type="predicted"/>
<keyword evidence="3" id="KW-1133">Transmembrane helix</keyword>
<sequence length="398" mass="42897">MTGNIPLILCLTMGTCLIAGAAMLSEWRKFRDPAAGWWCAAFLSSAAGASVFPLRGILAFDFLSIGLSNAAFLASYSAVGAGIAAFAGRRPSLALVLFPSLCWLVFWFTSPLAADFDTRVVVMSAATATISAISARLAFSPRIDRLGRVLAVVMSLRAAFFLGRLIWSVGALGPVSDAARGVGFQIVIMEGLWTSVLVGYLMLALLREKRETSLIRLAETDFLTGADNRRAFQLKAERALARAGPHRTAALMMLDLDNFKQVNDIFGHSFGDEVLRRFAAIVRARLAPGDIFARLGGEEFSVVIADGDPAGAWRLAEAIRLDFERAMLDLDLGPVSATVSIGLTTTQEPERLEALLFRADEALYRAKTSGRNRVEDAALREAEAETPPILPRGMGLPV</sequence>
<feature type="transmembrane region" description="Helical" evidence="3">
    <location>
        <begin position="146"/>
        <end position="167"/>
    </location>
</feature>
<feature type="transmembrane region" description="Helical" evidence="3">
    <location>
        <begin position="120"/>
        <end position="139"/>
    </location>
</feature>
<dbReference type="CDD" id="cd01949">
    <property type="entry name" value="GGDEF"/>
    <property type="match status" value="1"/>
</dbReference>
<dbReference type="InterPro" id="IPR043128">
    <property type="entry name" value="Rev_trsase/Diguanyl_cyclase"/>
</dbReference>
<protein>
    <recommendedName>
        <fullName evidence="1">diguanylate cyclase</fullName>
        <ecNumber evidence="1">2.7.7.65</ecNumber>
    </recommendedName>
</protein>
<dbReference type="InterPro" id="IPR029787">
    <property type="entry name" value="Nucleotide_cyclase"/>
</dbReference>
<dbReference type="EC" id="2.7.7.65" evidence="1"/>
<dbReference type="RefSeq" id="WP_207351068.1">
    <property type="nucleotide sequence ID" value="NZ_JAFMPY010000011.1"/>
</dbReference>
<dbReference type="PANTHER" id="PTHR45138:SF9">
    <property type="entry name" value="DIGUANYLATE CYCLASE DGCM-RELATED"/>
    <property type="match status" value="1"/>
</dbReference>
<gene>
    <name evidence="5" type="ORF">J1C47_12300</name>
</gene>
<dbReference type="EMBL" id="JAFMPY010000011">
    <property type="protein sequence ID" value="MBO0904422.1"/>
    <property type="molecule type" value="Genomic_DNA"/>
</dbReference>
<dbReference type="PROSITE" id="PS50887">
    <property type="entry name" value="GGDEF"/>
    <property type="match status" value="1"/>
</dbReference>
<keyword evidence="3" id="KW-0472">Membrane</keyword>
<dbReference type="InterPro" id="IPR000160">
    <property type="entry name" value="GGDEF_dom"/>
</dbReference>
<evidence type="ECO:0000313" key="5">
    <source>
        <dbReference type="EMBL" id="MBO0904422.1"/>
    </source>
</evidence>
<feature type="domain" description="GGDEF" evidence="4">
    <location>
        <begin position="247"/>
        <end position="379"/>
    </location>
</feature>
<evidence type="ECO:0000313" key="6">
    <source>
        <dbReference type="Proteomes" id="UP000664288"/>
    </source>
</evidence>
<evidence type="ECO:0000256" key="1">
    <source>
        <dbReference type="ARBA" id="ARBA00012528"/>
    </source>
</evidence>
<dbReference type="NCBIfam" id="TIGR00254">
    <property type="entry name" value="GGDEF"/>
    <property type="match status" value="1"/>
</dbReference>
<dbReference type="SMART" id="SM00267">
    <property type="entry name" value="GGDEF"/>
    <property type="match status" value="1"/>
</dbReference>
<organism evidence="5 6">
    <name type="scientific">Jiella sonneratiae</name>
    <dbReference type="NCBI Taxonomy" id="2816856"/>
    <lineage>
        <taxon>Bacteria</taxon>
        <taxon>Pseudomonadati</taxon>
        <taxon>Pseudomonadota</taxon>
        <taxon>Alphaproteobacteria</taxon>
        <taxon>Hyphomicrobiales</taxon>
        <taxon>Aurantimonadaceae</taxon>
        <taxon>Jiella</taxon>
    </lineage>
</organism>
<dbReference type="SUPFAM" id="SSF55073">
    <property type="entry name" value="Nucleotide cyclase"/>
    <property type="match status" value="1"/>
</dbReference>
<feature type="transmembrane region" description="Helical" evidence="3">
    <location>
        <begin position="36"/>
        <end position="56"/>
    </location>
</feature>
<feature type="transmembrane region" description="Helical" evidence="3">
    <location>
        <begin position="93"/>
        <end position="114"/>
    </location>
</feature>
<feature type="transmembrane region" description="Helical" evidence="3">
    <location>
        <begin position="6"/>
        <end position="24"/>
    </location>
</feature>
<dbReference type="InterPro" id="IPR050469">
    <property type="entry name" value="Diguanylate_Cyclase"/>
</dbReference>
<comment type="catalytic activity">
    <reaction evidence="2">
        <text>2 GTP = 3',3'-c-di-GMP + 2 diphosphate</text>
        <dbReference type="Rhea" id="RHEA:24898"/>
        <dbReference type="ChEBI" id="CHEBI:33019"/>
        <dbReference type="ChEBI" id="CHEBI:37565"/>
        <dbReference type="ChEBI" id="CHEBI:58805"/>
        <dbReference type="EC" id="2.7.7.65"/>
    </reaction>
</comment>